<comment type="caution">
    <text evidence="6">The sequence shown here is derived from an EMBL/GenBank/DDBJ whole genome shotgun (WGS) entry which is preliminary data.</text>
</comment>
<dbReference type="CDD" id="cd01092">
    <property type="entry name" value="APP-like"/>
    <property type="match status" value="1"/>
</dbReference>
<keyword evidence="1 3" id="KW-0479">Metal-binding</keyword>
<organism evidence="6 7">
    <name type="scientific">Candidatus Yanofskybacteria bacterium RIFCSPLOWO2_01_FULL_49_25</name>
    <dbReference type="NCBI Taxonomy" id="1802701"/>
    <lineage>
        <taxon>Bacteria</taxon>
        <taxon>Candidatus Yanofskyibacteriota</taxon>
    </lineage>
</organism>
<dbReference type="PANTHER" id="PTHR46112:SF3">
    <property type="entry name" value="AMINOPEPTIDASE YPDF"/>
    <property type="match status" value="1"/>
</dbReference>
<name>A0A1F8GUX3_9BACT</name>
<dbReference type="Proteomes" id="UP000179047">
    <property type="component" value="Unassembled WGS sequence"/>
</dbReference>
<keyword evidence="2" id="KW-0378">Hydrolase</keyword>
<evidence type="ECO:0000313" key="7">
    <source>
        <dbReference type="Proteomes" id="UP000179047"/>
    </source>
</evidence>
<evidence type="ECO:0000259" key="5">
    <source>
        <dbReference type="Pfam" id="PF01321"/>
    </source>
</evidence>
<accession>A0A1F8GUX3</accession>
<dbReference type="STRING" id="1802701.A3A33_02690"/>
<dbReference type="EMBL" id="MGKP01000009">
    <property type="protein sequence ID" value="OGN29193.1"/>
    <property type="molecule type" value="Genomic_DNA"/>
</dbReference>
<dbReference type="Pfam" id="PF00557">
    <property type="entry name" value="Peptidase_M24"/>
    <property type="match status" value="1"/>
</dbReference>
<dbReference type="PANTHER" id="PTHR46112">
    <property type="entry name" value="AMINOPEPTIDASE"/>
    <property type="match status" value="1"/>
</dbReference>
<evidence type="ECO:0000313" key="6">
    <source>
        <dbReference type="EMBL" id="OGN29193.1"/>
    </source>
</evidence>
<dbReference type="GO" id="GO:0016787">
    <property type="term" value="F:hydrolase activity"/>
    <property type="evidence" value="ECO:0007669"/>
    <property type="project" value="UniProtKB-KW"/>
</dbReference>
<dbReference type="SUPFAM" id="SSF55920">
    <property type="entry name" value="Creatinase/aminopeptidase"/>
    <property type="match status" value="1"/>
</dbReference>
<dbReference type="SUPFAM" id="SSF53092">
    <property type="entry name" value="Creatinase/prolidase N-terminal domain"/>
    <property type="match status" value="1"/>
</dbReference>
<dbReference type="GO" id="GO:0046872">
    <property type="term" value="F:metal ion binding"/>
    <property type="evidence" value="ECO:0007669"/>
    <property type="project" value="UniProtKB-KW"/>
</dbReference>
<dbReference type="Gene3D" id="3.40.350.10">
    <property type="entry name" value="Creatinase/prolidase N-terminal domain"/>
    <property type="match status" value="1"/>
</dbReference>
<reference evidence="6 7" key="1">
    <citation type="journal article" date="2016" name="Nat. Commun.">
        <title>Thousands of microbial genomes shed light on interconnected biogeochemical processes in an aquifer system.</title>
        <authorList>
            <person name="Anantharaman K."/>
            <person name="Brown C.T."/>
            <person name="Hug L.A."/>
            <person name="Sharon I."/>
            <person name="Castelle C.J."/>
            <person name="Probst A.J."/>
            <person name="Thomas B.C."/>
            <person name="Singh A."/>
            <person name="Wilkins M.J."/>
            <person name="Karaoz U."/>
            <person name="Brodie E.L."/>
            <person name="Williams K.H."/>
            <person name="Hubbard S.S."/>
            <person name="Banfield J.F."/>
        </authorList>
    </citation>
    <scope>NUCLEOTIDE SEQUENCE [LARGE SCALE GENOMIC DNA]</scope>
</reference>
<dbReference type="PROSITE" id="PS00491">
    <property type="entry name" value="PROLINE_PEPTIDASE"/>
    <property type="match status" value="1"/>
</dbReference>
<protein>
    <recommendedName>
        <fullName evidence="8">Peptidase M24 domain-containing protein</fullName>
    </recommendedName>
</protein>
<evidence type="ECO:0000259" key="4">
    <source>
        <dbReference type="Pfam" id="PF00557"/>
    </source>
</evidence>
<dbReference type="InterPro" id="IPR036005">
    <property type="entry name" value="Creatinase/aminopeptidase-like"/>
</dbReference>
<dbReference type="InterPro" id="IPR000994">
    <property type="entry name" value="Pept_M24"/>
</dbReference>
<dbReference type="AlphaFoldDB" id="A0A1F8GUX3"/>
<dbReference type="Gene3D" id="3.90.230.10">
    <property type="entry name" value="Creatinase/methionine aminopeptidase superfamily"/>
    <property type="match status" value="1"/>
</dbReference>
<evidence type="ECO:0000256" key="1">
    <source>
        <dbReference type="ARBA" id="ARBA00022723"/>
    </source>
</evidence>
<feature type="domain" description="Creatinase N-terminal" evidence="5">
    <location>
        <begin position="15"/>
        <end position="136"/>
    </location>
</feature>
<evidence type="ECO:0000256" key="3">
    <source>
        <dbReference type="RuleBase" id="RU000590"/>
    </source>
</evidence>
<dbReference type="InterPro" id="IPR050659">
    <property type="entry name" value="Peptidase_M24B"/>
</dbReference>
<dbReference type="Pfam" id="PF01321">
    <property type="entry name" value="Creatinase_N"/>
    <property type="match status" value="1"/>
</dbReference>
<dbReference type="InterPro" id="IPR029149">
    <property type="entry name" value="Creatin/AminoP/Spt16_N"/>
</dbReference>
<dbReference type="InterPro" id="IPR001131">
    <property type="entry name" value="Peptidase_M24B_aminopep-P_CS"/>
</dbReference>
<sequence>MSIAKFPSITTGLKRHRAGAFVLVNHENSGQPNTRYLSGFTGSESIVLITPHRRFIITDGRYLSQARDETKSFEIIPTGKHGYMGVFADLVKRLRIRSILIDPSRTYYSFIVRLREQVPNLLIRHESDMLQRVRMIKTPAEIVLIKKSVRIALRAFEHLMPHIREGATERELADRLEFFMKEAGAERIAFDTICVSGKNGAFPHGKPTSKKIRKGELVTLDFGAVYQGYNSDITRTLAVGKISDKLSDIYDAVQKAQALGIKKTRAGITGHEIDAVCRDYIAERGYGKYFLHGTGHGLGLEVHELPIIAQESHTPLPFGAIITIEPGIYIEGLGGVRIEDDIVITKSGSIVLSK</sequence>
<gene>
    <name evidence="6" type="ORF">A3A33_02690</name>
</gene>
<evidence type="ECO:0000256" key="2">
    <source>
        <dbReference type="ARBA" id="ARBA00022801"/>
    </source>
</evidence>
<dbReference type="InterPro" id="IPR000587">
    <property type="entry name" value="Creatinase_N"/>
</dbReference>
<comment type="similarity">
    <text evidence="3">Belongs to the peptidase M24B family.</text>
</comment>
<feature type="domain" description="Peptidase M24" evidence="4">
    <location>
        <begin position="144"/>
        <end position="346"/>
    </location>
</feature>
<evidence type="ECO:0008006" key="8">
    <source>
        <dbReference type="Google" id="ProtNLM"/>
    </source>
</evidence>
<proteinExistence type="inferred from homology"/>